<comment type="caution">
    <text evidence="1">The sequence shown here is derived from an EMBL/GenBank/DDBJ whole genome shotgun (WGS) entry which is preliminary data.</text>
</comment>
<proteinExistence type="predicted"/>
<evidence type="ECO:0008006" key="3">
    <source>
        <dbReference type="Google" id="ProtNLM"/>
    </source>
</evidence>
<dbReference type="AlphaFoldDB" id="A0A498II41"/>
<organism evidence="1 2">
    <name type="scientific">Malus domestica</name>
    <name type="common">Apple</name>
    <name type="synonym">Pyrus malus</name>
    <dbReference type="NCBI Taxonomy" id="3750"/>
    <lineage>
        <taxon>Eukaryota</taxon>
        <taxon>Viridiplantae</taxon>
        <taxon>Streptophyta</taxon>
        <taxon>Embryophyta</taxon>
        <taxon>Tracheophyta</taxon>
        <taxon>Spermatophyta</taxon>
        <taxon>Magnoliopsida</taxon>
        <taxon>eudicotyledons</taxon>
        <taxon>Gunneridae</taxon>
        <taxon>Pentapetalae</taxon>
        <taxon>rosids</taxon>
        <taxon>fabids</taxon>
        <taxon>Rosales</taxon>
        <taxon>Rosaceae</taxon>
        <taxon>Amygdaloideae</taxon>
        <taxon>Maleae</taxon>
        <taxon>Malus</taxon>
    </lineage>
</organism>
<evidence type="ECO:0000313" key="2">
    <source>
        <dbReference type="Proteomes" id="UP000290289"/>
    </source>
</evidence>
<gene>
    <name evidence="1" type="ORF">DVH24_003358</name>
</gene>
<dbReference type="EMBL" id="RDQH01000337">
    <property type="protein sequence ID" value="RXH82860.1"/>
    <property type="molecule type" value="Genomic_DNA"/>
</dbReference>
<name>A0A498II41_MALDO</name>
<dbReference type="CDD" id="cd09272">
    <property type="entry name" value="RNase_HI_RT_Ty1"/>
    <property type="match status" value="1"/>
</dbReference>
<reference evidence="1 2" key="1">
    <citation type="submission" date="2018-10" db="EMBL/GenBank/DDBJ databases">
        <title>A high-quality apple genome assembly.</title>
        <authorList>
            <person name="Hu J."/>
        </authorList>
    </citation>
    <scope>NUCLEOTIDE SEQUENCE [LARGE SCALE GENOMIC DNA]</scope>
    <source>
        <strain evidence="2">cv. HFTH1</strain>
        <tissue evidence="1">Young leaf</tissue>
    </source>
</reference>
<protein>
    <recommendedName>
        <fullName evidence="3">Reverse transcriptase Ty1/copia-type domain-containing protein</fullName>
    </recommendedName>
</protein>
<dbReference type="STRING" id="3750.A0A498II41"/>
<sequence>MKKLTVDPQVVTVHTWGVMSLVGVQRNNILLLILQQRKIPTLWCDNVSTISLASNLVFHARTKHIKIDYHYIRGLVLAHLLNVHYVSGQHQIVDIHTKSQRSKFNIINLSFLLVPIRSA</sequence>
<dbReference type="Proteomes" id="UP000290289">
    <property type="component" value="Chromosome 11"/>
</dbReference>
<keyword evidence="2" id="KW-1185">Reference proteome</keyword>
<accession>A0A498II41</accession>
<evidence type="ECO:0000313" key="1">
    <source>
        <dbReference type="EMBL" id="RXH82860.1"/>
    </source>
</evidence>